<dbReference type="SUPFAM" id="SSF52833">
    <property type="entry name" value="Thioredoxin-like"/>
    <property type="match status" value="1"/>
</dbReference>
<evidence type="ECO:0000313" key="4">
    <source>
        <dbReference type="Proteomes" id="UP001597452"/>
    </source>
</evidence>
<dbReference type="Gene3D" id="1.10.472.60">
    <property type="entry name" value="putative protein disulfide isomerase domain"/>
    <property type="match status" value="1"/>
</dbReference>
<dbReference type="InterPro" id="IPR046404">
    <property type="entry name" value="Adapter_SpxH"/>
</dbReference>
<dbReference type="InterPro" id="IPR036249">
    <property type="entry name" value="Thioredoxin-like_sf"/>
</dbReference>
<comment type="subunit">
    <text evidence="2">Interacts with Spx.</text>
</comment>
<name>A0ABW5QD24_9BACI</name>
<organism evidence="3 4">
    <name type="scientific">Piscibacillus salipiscarius</name>
    <dbReference type="NCBI Taxonomy" id="299480"/>
    <lineage>
        <taxon>Bacteria</taxon>
        <taxon>Bacillati</taxon>
        <taxon>Bacillota</taxon>
        <taxon>Bacilli</taxon>
        <taxon>Bacillales</taxon>
        <taxon>Bacillaceae</taxon>
        <taxon>Piscibacillus</taxon>
    </lineage>
</organism>
<accession>A0ABW5QD24</accession>
<proteinExistence type="inferred from homology"/>
<dbReference type="Proteomes" id="UP001597452">
    <property type="component" value="Unassembled WGS sequence"/>
</dbReference>
<dbReference type="CDD" id="cd03025">
    <property type="entry name" value="DsbA_FrnE_like"/>
    <property type="match status" value="1"/>
</dbReference>
<evidence type="ECO:0000313" key="3">
    <source>
        <dbReference type="EMBL" id="MFD2639901.1"/>
    </source>
</evidence>
<dbReference type="PANTHER" id="PTHR13887">
    <property type="entry name" value="GLUTATHIONE S-TRANSFERASE KAPPA"/>
    <property type="match status" value="1"/>
</dbReference>
<protein>
    <recommendedName>
        <fullName evidence="2">ClpXP adapter protein SpxH</fullName>
    </recommendedName>
</protein>
<comment type="function">
    <text evidence="2">Adapter protein required for efficient degradation of Spx by ClpXP under non-stress conditions. Interaction with Spx stabilizes Spx and exposes the C-terminus of Spx for recognition and proteolysis by ClpXP.</text>
</comment>
<dbReference type="RefSeq" id="WP_377329952.1">
    <property type="nucleotide sequence ID" value="NZ_JBHUMZ010000049.1"/>
</dbReference>
<dbReference type="Gene3D" id="3.40.30.10">
    <property type="entry name" value="Glutaredoxin"/>
    <property type="match status" value="1"/>
</dbReference>
<evidence type="ECO:0000256" key="2">
    <source>
        <dbReference type="HAMAP-Rule" id="MF_02245"/>
    </source>
</evidence>
<dbReference type="EMBL" id="JBHUMZ010000049">
    <property type="protein sequence ID" value="MFD2639901.1"/>
    <property type="molecule type" value="Genomic_DNA"/>
</dbReference>
<sequence length="297" mass="34370">MGKLTSEVMDNLASNDNSQVDFCSLVNKPVEMYVFIDPLCPECWSLEPAIKKLAMEYGCYFKLRSIVSSNLTSLNCQSIKKTNKLAQHWEHIASKTGMSCDGDLWYENPVSTPSIVALSIKAAEFQGQRLGSKFLRKLQEFLFLKKQDISNEQVLLDIANEVNLDLDEFKKDFHSDTAKRALKRDWNLVCEMDIDHYPTIVMFNRGHDGDGLKVSGLHTNEVYERAFFEILGQNVRPLRKPSLEDFMCHFEFVATKEVAVVYDWTMERAEKELKKLVLKQKIERVPVKYGTFWRFIK</sequence>
<keyword evidence="4" id="KW-1185">Reference proteome</keyword>
<reference evidence="4" key="1">
    <citation type="journal article" date="2019" name="Int. J. Syst. Evol. Microbiol.">
        <title>The Global Catalogue of Microorganisms (GCM) 10K type strain sequencing project: providing services to taxonomists for standard genome sequencing and annotation.</title>
        <authorList>
            <consortium name="The Broad Institute Genomics Platform"/>
            <consortium name="The Broad Institute Genome Sequencing Center for Infectious Disease"/>
            <person name="Wu L."/>
            <person name="Ma J."/>
        </authorList>
    </citation>
    <scope>NUCLEOTIDE SEQUENCE [LARGE SCALE GENOMIC DNA]</scope>
    <source>
        <strain evidence="4">TISTR 1571</strain>
    </source>
</reference>
<gene>
    <name evidence="2" type="primary">spxH</name>
    <name evidence="3" type="ORF">ACFSW4_13615</name>
</gene>
<dbReference type="PANTHER" id="PTHR13887:SF47">
    <property type="entry name" value="CLPXP ADAPTER PROTEIN SPXH"/>
    <property type="match status" value="1"/>
</dbReference>
<keyword evidence="1 2" id="KW-0963">Cytoplasm</keyword>
<dbReference type="HAMAP" id="MF_02245">
    <property type="entry name" value="Adapter_SpxH"/>
    <property type="match status" value="1"/>
</dbReference>
<comment type="subcellular location">
    <subcellularLocation>
        <location evidence="2">Cytoplasm</location>
    </subcellularLocation>
</comment>
<comment type="similarity">
    <text evidence="2">Belongs to the SpxH family.</text>
</comment>
<comment type="caution">
    <text evidence="3">The sequence shown here is derived from an EMBL/GenBank/DDBJ whole genome shotgun (WGS) entry which is preliminary data.</text>
</comment>
<evidence type="ECO:0000256" key="1">
    <source>
        <dbReference type="ARBA" id="ARBA00022490"/>
    </source>
</evidence>
<dbReference type="Pfam" id="PF13743">
    <property type="entry name" value="Thioredoxin_5"/>
    <property type="match status" value="1"/>
</dbReference>